<proteinExistence type="predicted"/>
<dbReference type="Proteomes" id="UP000466997">
    <property type="component" value="Chromosome"/>
</dbReference>
<organism evidence="2 3">
    <name type="scientific">Mycobacterium novum</name>
    <dbReference type="NCBI Taxonomy" id="2492438"/>
    <lineage>
        <taxon>Bacteria</taxon>
        <taxon>Bacillati</taxon>
        <taxon>Actinomycetota</taxon>
        <taxon>Actinomycetes</taxon>
        <taxon>Mycobacteriales</taxon>
        <taxon>Mycobacteriaceae</taxon>
        <taxon>Mycobacterium</taxon>
    </lineage>
</organism>
<reference evidence="2 3" key="1">
    <citation type="journal article" date="2019" name="Emerg. Microbes Infect.">
        <title>Comprehensive subspecies identification of 175 nontuberculous mycobacteria species based on 7547 genomic profiles.</title>
        <authorList>
            <person name="Matsumoto Y."/>
            <person name="Kinjo T."/>
            <person name="Motooka D."/>
            <person name="Nabeya D."/>
            <person name="Jung N."/>
            <person name="Uechi K."/>
            <person name="Horii T."/>
            <person name="Iida T."/>
            <person name="Fujita J."/>
            <person name="Nakamura S."/>
        </authorList>
    </citation>
    <scope>NUCLEOTIDE SEQUENCE [LARGE SCALE GENOMIC DNA]</scope>
    <source>
        <strain evidence="2 3">JCM 6391</strain>
    </source>
</reference>
<evidence type="ECO:0000256" key="1">
    <source>
        <dbReference type="SAM" id="MobiDB-lite"/>
    </source>
</evidence>
<dbReference type="EMBL" id="AP022562">
    <property type="protein sequence ID" value="BBX11584.1"/>
    <property type="molecule type" value="Genomic_DNA"/>
</dbReference>
<evidence type="ECO:0000313" key="2">
    <source>
        <dbReference type="EMBL" id="BBX11584.1"/>
    </source>
</evidence>
<feature type="region of interest" description="Disordered" evidence="1">
    <location>
        <begin position="29"/>
        <end position="62"/>
    </location>
</feature>
<evidence type="ECO:0000313" key="3">
    <source>
        <dbReference type="Proteomes" id="UP000466997"/>
    </source>
</evidence>
<sequence length="62" mass="6755">MSEQCAVIAGLGGTALDRQGVECGEFHWPGNTGFRSDRSVGWQAHSERDGQRDGRDPTVDHN</sequence>
<feature type="compositionally biased region" description="Basic and acidic residues" evidence="1">
    <location>
        <begin position="45"/>
        <end position="62"/>
    </location>
</feature>
<dbReference type="AlphaFoldDB" id="A0A7I7JJW6"/>
<keyword evidence="3" id="KW-1185">Reference proteome</keyword>
<protein>
    <submittedName>
        <fullName evidence="2">Uncharacterized protein</fullName>
    </submittedName>
</protein>
<gene>
    <name evidence="2" type="ORF">MNVM_06650</name>
</gene>
<accession>A0A7I7JJW6</accession>
<name>A0A7I7JJW6_9MYCO</name>
<dbReference type="KEGG" id="mnm:MNVM_06650"/>